<dbReference type="AlphaFoldDB" id="A0A2R4W2D1"/>
<dbReference type="OrthoDB" id="9812921at2"/>
<accession>A0A2R4W2D1</accession>
<keyword evidence="2" id="KW-1185">Reference proteome</keyword>
<dbReference type="Gene3D" id="3.40.50.1820">
    <property type="entry name" value="alpha/beta hydrolase"/>
    <property type="match status" value="1"/>
</dbReference>
<dbReference type="PANTHER" id="PTHR22946:SF12">
    <property type="entry name" value="CONIDIAL PIGMENT BIOSYNTHESIS PROTEIN AYG1 (AFU_ORTHOLOGUE AFUA_2G17550)"/>
    <property type="match status" value="1"/>
</dbReference>
<dbReference type="GO" id="GO:0016787">
    <property type="term" value="F:hydrolase activity"/>
    <property type="evidence" value="ECO:0007669"/>
    <property type="project" value="UniProtKB-KW"/>
</dbReference>
<dbReference type="InterPro" id="IPR050261">
    <property type="entry name" value="FrsA_esterase"/>
</dbReference>
<dbReference type="SUPFAM" id="SSF53474">
    <property type="entry name" value="alpha/beta-Hydrolases"/>
    <property type="match status" value="1"/>
</dbReference>
<organism evidence="1 2">
    <name type="scientific">Thermodesulfobium acidiphilum</name>
    <dbReference type="NCBI Taxonomy" id="1794699"/>
    <lineage>
        <taxon>Bacteria</taxon>
        <taxon>Pseudomonadati</taxon>
        <taxon>Thermodesulfobiota</taxon>
        <taxon>Thermodesulfobiia</taxon>
        <taxon>Thermodesulfobiales</taxon>
        <taxon>Thermodesulfobiaceae</taxon>
        <taxon>Thermodesulfobium</taxon>
    </lineage>
</organism>
<name>A0A2R4W2D1_THEAF</name>
<reference evidence="1 2" key="1">
    <citation type="submission" date="2017-04" db="EMBL/GenBank/DDBJ databases">
        <title>Genomic insights into metabolism of Thermodesulfobium acidiphilum.</title>
        <authorList>
            <person name="Toshchakov S.V."/>
            <person name="Frolov E.N."/>
            <person name="Kublanov I.V."/>
            <person name="Samarov N.I."/>
            <person name="Novikov A."/>
            <person name="Lebedinsky A.V."/>
            <person name="Bonch-Osmolovskaya E.A."/>
            <person name="Chernyh N.A."/>
        </authorList>
    </citation>
    <scope>NUCLEOTIDE SEQUENCE [LARGE SCALE GENOMIC DNA]</scope>
    <source>
        <strain evidence="1 2">3127-1</strain>
    </source>
</reference>
<evidence type="ECO:0000313" key="2">
    <source>
        <dbReference type="Proteomes" id="UP000244792"/>
    </source>
</evidence>
<dbReference type="EMBL" id="CP020921">
    <property type="protein sequence ID" value="AWB10981.1"/>
    <property type="molecule type" value="Genomic_DNA"/>
</dbReference>
<protein>
    <submittedName>
        <fullName evidence="1">Lysophospholipase, alpha-beta hydrolase superfamily</fullName>
    </submittedName>
</protein>
<dbReference type="Proteomes" id="UP000244792">
    <property type="component" value="Chromosome"/>
</dbReference>
<gene>
    <name evidence="1" type="ORF">TDSAC_1645</name>
</gene>
<sequence length="433" mass="48666">MNRREFLGILALGTLLNLEPFNNIAFAQVNGSSEGSELFANKEFSYQALRALSKTFSSCADIKECFLAIKNIKDNDTNSWYEGWKTQGDRLYSLAEEYYSQGFLVSARETYLRASNYLRTSGFFLGANPKDPRIFDNYTKSRTSFVKAASLFDPKIESIEIQYQNTTIPLYFVKASSDSTPRPTVVMVGGFDSNAEELVMDWGFGAVKRGFNFATFDGPGQGRALILQGLYFRPDFEKVSKPIINYIVTRKDVNLKKIAMFGVDLGGYFAPRACAFDSRIALLVADGGVFDYYSSLISLLPPVAKKLLETDKAAFNKAMAEALRNNTTFRWAIHHGMWAFNASTIADFFLKTKPYNLRDIITNINCPTLVINSTNTFFFRGESKKFYDLLECPREIINMTASEGAEEGSQVGALGYAQGVIFNWLEYHLNKIS</sequence>
<keyword evidence="1" id="KW-0378">Hydrolase</keyword>
<evidence type="ECO:0000313" key="1">
    <source>
        <dbReference type="EMBL" id="AWB10981.1"/>
    </source>
</evidence>
<dbReference type="KEGG" id="taci:TDSAC_1645"/>
<dbReference type="InterPro" id="IPR029058">
    <property type="entry name" value="AB_hydrolase_fold"/>
</dbReference>
<dbReference type="Gene3D" id="1.20.1440.110">
    <property type="entry name" value="acylaminoacyl peptidase"/>
    <property type="match status" value="1"/>
</dbReference>
<dbReference type="PANTHER" id="PTHR22946">
    <property type="entry name" value="DIENELACTONE HYDROLASE DOMAIN-CONTAINING PROTEIN-RELATED"/>
    <property type="match status" value="1"/>
</dbReference>
<dbReference type="RefSeq" id="WP_108309923.1">
    <property type="nucleotide sequence ID" value="NZ_CP020921.1"/>
</dbReference>
<proteinExistence type="predicted"/>